<evidence type="ECO:0000313" key="1">
    <source>
        <dbReference type="EMBL" id="MFC0681826.1"/>
    </source>
</evidence>
<protein>
    <submittedName>
        <fullName evidence="1">Uncharacterized protein</fullName>
    </submittedName>
</protein>
<sequence length="79" mass="8749">MTTRVSLDDLLATRDDGVRRTTHAVLDAIALEDPWGVQRDSRTSSNRVRCSGLAPGQTPDDVVLASFLEQSILLKEVRR</sequence>
<accession>A0ABV6RYG4</accession>
<reference evidence="1 2" key="1">
    <citation type="submission" date="2024-09" db="EMBL/GenBank/DDBJ databases">
        <authorList>
            <person name="Sun Q."/>
            <person name="Mori K."/>
        </authorList>
    </citation>
    <scope>NUCLEOTIDE SEQUENCE [LARGE SCALE GENOMIC DNA]</scope>
    <source>
        <strain evidence="1 2">KCTC 23076</strain>
    </source>
</reference>
<evidence type="ECO:0000313" key="2">
    <source>
        <dbReference type="Proteomes" id="UP001589896"/>
    </source>
</evidence>
<gene>
    <name evidence="1" type="ORF">ACFFGH_28675</name>
</gene>
<dbReference type="EMBL" id="JBHLTG010000009">
    <property type="protein sequence ID" value="MFC0681826.1"/>
    <property type="molecule type" value="Genomic_DNA"/>
</dbReference>
<keyword evidence="2" id="KW-1185">Reference proteome</keyword>
<proteinExistence type="predicted"/>
<name>A0ABV6RYG4_9GAMM</name>
<organism evidence="1 2">
    <name type="scientific">Lysobacter korlensis</name>
    <dbReference type="NCBI Taxonomy" id="553636"/>
    <lineage>
        <taxon>Bacteria</taxon>
        <taxon>Pseudomonadati</taxon>
        <taxon>Pseudomonadota</taxon>
        <taxon>Gammaproteobacteria</taxon>
        <taxon>Lysobacterales</taxon>
        <taxon>Lysobacteraceae</taxon>
        <taxon>Lysobacter</taxon>
    </lineage>
</organism>
<comment type="caution">
    <text evidence="1">The sequence shown here is derived from an EMBL/GenBank/DDBJ whole genome shotgun (WGS) entry which is preliminary data.</text>
</comment>
<dbReference type="RefSeq" id="WP_386675168.1">
    <property type="nucleotide sequence ID" value="NZ_JBHLTG010000009.1"/>
</dbReference>
<dbReference type="Proteomes" id="UP001589896">
    <property type="component" value="Unassembled WGS sequence"/>
</dbReference>